<proteinExistence type="predicted"/>
<name>F5YZF2_MYCSD</name>
<dbReference type="EMBL" id="CP002329">
    <property type="protein sequence ID" value="AEF36816.1"/>
    <property type="molecule type" value="Genomic_DNA"/>
</dbReference>
<evidence type="ECO:0000313" key="3">
    <source>
        <dbReference type="Proteomes" id="UP000009224"/>
    </source>
</evidence>
<feature type="region of interest" description="Disordered" evidence="1">
    <location>
        <begin position="18"/>
        <end position="37"/>
    </location>
</feature>
<dbReference type="Proteomes" id="UP000009224">
    <property type="component" value="Chromosome"/>
</dbReference>
<reference evidence="2 3" key="1">
    <citation type="journal article" date="2011" name="J. Bacteriol.">
        <title>Complete genome sequence of a novel clinical isolate, the nontuberculous Mycobacterium strain JDM601.</title>
        <authorList>
            <person name="Zhang Z.Y."/>
            <person name="Sun Z.Q."/>
            <person name="Wang Z.L."/>
            <person name="Wen Z.L."/>
            <person name="Sun Q.W."/>
            <person name="Zhu Z.Q."/>
            <person name="Song Y.Z."/>
            <person name="Zhao J.W."/>
            <person name="Wang H.H."/>
            <person name="Zhang S.L."/>
            <person name="Guo X.K."/>
        </authorList>
    </citation>
    <scope>NUCLEOTIDE SEQUENCE [LARGE SCALE GENOMIC DNA]</scope>
    <source>
        <strain evidence="2 3">JDM601</strain>
    </source>
</reference>
<evidence type="ECO:0000256" key="1">
    <source>
        <dbReference type="SAM" id="MobiDB-lite"/>
    </source>
</evidence>
<accession>F5YZF2</accession>
<evidence type="ECO:0000313" key="2">
    <source>
        <dbReference type="EMBL" id="AEF36816.1"/>
    </source>
</evidence>
<dbReference type="KEGG" id="mjd:JDM601_2816"/>
<protein>
    <submittedName>
        <fullName evidence="2">Uncharacterized protein</fullName>
    </submittedName>
</protein>
<gene>
    <name evidence="2" type="ordered locus">JDM601_2816</name>
</gene>
<organism evidence="2 3">
    <name type="scientific">Mycolicibacter sinensis (strain JDM601)</name>
    <name type="common">Mycobacterium sinense</name>
    <dbReference type="NCBI Taxonomy" id="875328"/>
    <lineage>
        <taxon>Bacteria</taxon>
        <taxon>Bacillati</taxon>
        <taxon>Actinomycetota</taxon>
        <taxon>Actinomycetes</taxon>
        <taxon>Mycobacteriales</taxon>
        <taxon>Mycobacteriaceae</taxon>
        <taxon>Mycolicibacter</taxon>
    </lineage>
</organism>
<dbReference type="HOGENOM" id="CLU_2538980_0_0_11"/>
<feature type="region of interest" description="Disordered" evidence="1">
    <location>
        <begin position="60"/>
        <end position="83"/>
    </location>
</feature>
<keyword evidence="3" id="KW-1185">Reference proteome</keyword>
<dbReference type="STRING" id="875328.JDM601_2816"/>
<sequence>MHLRWRCDPDRGHWRLTSRRDQRTHPVAVRGTAPQSANRDLTHVLKVALPNLTLEPCAELGDRPHSCPKVSSDAGQSRVVKSR</sequence>
<dbReference type="AlphaFoldDB" id="F5YZF2"/>